<name>A0A9P1C3N1_9DINO</name>
<organism evidence="2">
    <name type="scientific">Cladocopium goreaui</name>
    <dbReference type="NCBI Taxonomy" id="2562237"/>
    <lineage>
        <taxon>Eukaryota</taxon>
        <taxon>Sar</taxon>
        <taxon>Alveolata</taxon>
        <taxon>Dinophyceae</taxon>
        <taxon>Suessiales</taxon>
        <taxon>Symbiodiniaceae</taxon>
        <taxon>Cladocopium</taxon>
    </lineage>
</organism>
<evidence type="ECO:0000313" key="2">
    <source>
        <dbReference type="EMBL" id="CAI3984495.1"/>
    </source>
</evidence>
<reference evidence="3 4" key="2">
    <citation type="submission" date="2024-05" db="EMBL/GenBank/DDBJ databases">
        <authorList>
            <person name="Chen Y."/>
            <person name="Shah S."/>
            <person name="Dougan E. K."/>
            <person name="Thang M."/>
            <person name="Chan C."/>
        </authorList>
    </citation>
    <scope>NUCLEOTIDE SEQUENCE [LARGE SCALE GENOMIC DNA]</scope>
</reference>
<accession>A0A9P1C3N1</accession>
<dbReference type="EMBL" id="CAMXCT030000891">
    <property type="protein sequence ID" value="CAL4771807.1"/>
    <property type="molecule type" value="Genomic_DNA"/>
</dbReference>
<evidence type="ECO:0000313" key="3">
    <source>
        <dbReference type="EMBL" id="CAL4771807.1"/>
    </source>
</evidence>
<dbReference type="Proteomes" id="UP001152797">
    <property type="component" value="Unassembled WGS sequence"/>
</dbReference>
<sequence length="137" mass="15809">MAGIGITCQSPLKPGHFMVECDPTPNPAPSQSCEGSQHGGGKGSCKPEDKVDEDPMPIFEWIVDKKEHFIPEKGSSCRRSYYDWRMPTEENPLQQPNRLLHEYKAKKMRTYLKEIVKDPRRFKVLIEKRRCSCQSKK</sequence>
<dbReference type="EMBL" id="CAMXCT020000891">
    <property type="protein sequence ID" value="CAL1137870.1"/>
    <property type="molecule type" value="Genomic_DNA"/>
</dbReference>
<proteinExistence type="predicted"/>
<protein>
    <submittedName>
        <fullName evidence="2">Uncharacterized protein</fullName>
    </submittedName>
</protein>
<reference evidence="2" key="1">
    <citation type="submission" date="2022-10" db="EMBL/GenBank/DDBJ databases">
        <authorList>
            <person name="Chen Y."/>
            <person name="Dougan E. K."/>
            <person name="Chan C."/>
            <person name="Rhodes N."/>
            <person name="Thang M."/>
        </authorList>
    </citation>
    <scope>NUCLEOTIDE SEQUENCE</scope>
</reference>
<keyword evidence="4" id="KW-1185">Reference proteome</keyword>
<feature type="region of interest" description="Disordered" evidence="1">
    <location>
        <begin position="19"/>
        <end position="52"/>
    </location>
</feature>
<dbReference type="AlphaFoldDB" id="A0A9P1C3N1"/>
<evidence type="ECO:0000313" key="4">
    <source>
        <dbReference type="Proteomes" id="UP001152797"/>
    </source>
</evidence>
<evidence type="ECO:0000256" key="1">
    <source>
        <dbReference type="SAM" id="MobiDB-lite"/>
    </source>
</evidence>
<comment type="caution">
    <text evidence="2">The sequence shown here is derived from an EMBL/GenBank/DDBJ whole genome shotgun (WGS) entry which is preliminary data.</text>
</comment>
<dbReference type="EMBL" id="CAMXCT010000891">
    <property type="protein sequence ID" value="CAI3984495.1"/>
    <property type="molecule type" value="Genomic_DNA"/>
</dbReference>
<gene>
    <name evidence="2" type="ORF">C1SCF055_LOCUS12024</name>
</gene>